<dbReference type="AlphaFoldDB" id="A0A6N2LG63"/>
<proteinExistence type="predicted"/>
<dbReference type="Pfam" id="PF06549">
    <property type="entry name" value="DUF1118"/>
    <property type="match status" value="1"/>
</dbReference>
<dbReference type="EMBL" id="CAADRP010001541">
    <property type="protein sequence ID" value="VFU40194.1"/>
    <property type="molecule type" value="Genomic_DNA"/>
</dbReference>
<protein>
    <submittedName>
        <fullName evidence="1">Uncharacterized protein</fullName>
    </submittedName>
</protein>
<reference evidence="1" key="1">
    <citation type="submission" date="2019-03" db="EMBL/GenBank/DDBJ databases">
        <authorList>
            <person name="Mank J."/>
            <person name="Almeida P."/>
        </authorList>
    </citation>
    <scope>NUCLEOTIDE SEQUENCE</scope>
    <source>
        <strain evidence="1">78183</strain>
    </source>
</reference>
<gene>
    <name evidence="1" type="ORF">SVIM_LOCUS228766</name>
</gene>
<name>A0A6N2LG63_SALVM</name>
<accession>A0A6N2LG63</accession>
<sequence>MQIKIKLCGFDVDNRDNKRYQRIFYENSEEVEVDVFKKLEKRKVLSNVEKSGLLSKAEELGFTLSSIEKLGTGFAESVGENSKCFAVYIGFCGAAHIGAAVVAIVVIPDDSAGLIAARLCWQGPLGWCGRLCCRNFTANSIEGSLVLGKLEGNSELRTLPHQSLPANDKPLIKDLEARALLPVEAAPISFFKLVVCDWNLPYAFGIVKTLLNQSCISSIRWVTSLKPRYRYFIFETIDIPTTLEEYDSFFSC</sequence>
<organism evidence="1">
    <name type="scientific">Salix viminalis</name>
    <name type="common">Common osier</name>
    <name type="synonym">Basket willow</name>
    <dbReference type="NCBI Taxonomy" id="40686"/>
    <lineage>
        <taxon>Eukaryota</taxon>
        <taxon>Viridiplantae</taxon>
        <taxon>Streptophyta</taxon>
        <taxon>Embryophyta</taxon>
        <taxon>Tracheophyta</taxon>
        <taxon>Spermatophyta</taxon>
        <taxon>Magnoliopsida</taxon>
        <taxon>eudicotyledons</taxon>
        <taxon>Gunneridae</taxon>
        <taxon>Pentapetalae</taxon>
        <taxon>rosids</taxon>
        <taxon>fabids</taxon>
        <taxon>Malpighiales</taxon>
        <taxon>Salicaceae</taxon>
        <taxon>Saliceae</taxon>
        <taxon>Salix</taxon>
    </lineage>
</organism>
<dbReference type="InterPro" id="IPR009500">
    <property type="entry name" value="DUF1118"/>
</dbReference>
<evidence type="ECO:0000313" key="1">
    <source>
        <dbReference type="EMBL" id="VFU40194.1"/>
    </source>
</evidence>